<dbReference type="STRING" id="553311.SAMN05216231_2822"/>
<evidence type="ECO:0000313" key="3">
    <source>
        <dbReference type="Proteomes" id="UP000199444"/>
    </source>
</evidence>
<dbReference type="InterPro" id="IPR052928">
    <property type="entry name" value="Desiccation-related_membrane"/>
</dbReference>
<accession>A0A1H1EC12</accession>
<keyword evidence="1" id="KW-0812">Transmembrane</keyword>
<gene>
    <name evidence="2" type="ORF">SAMN05216231_2822</name>
</gene>
<dbReference type="EMBL" id="FNKD01000003">
    <property type="protein sequence ID" value="SDQ86351.1"/>
    <property type="molecule type" value="Genomic_DNA"/>
</dbReference>
<dbReference type="Pfam" id="PF12732">
    <property type="entry name" value="YtxH"/>
    <property type="match status" value="1"/>
</dbReference>
<dbReference type="PANTHER" id="PTHR35792">
    <property type="entry name" value="GENERAL STRESS PROTEIN"/>
    <property type="match status" value="1"/>
</dbReference>
<protein>
    <submittedName>
        <fullName evidence="2">Gas vesicle protein</fullName>
    </submittedName>
</protein>
<dbReference type="PANTHER" id="PTHR35792:SF3">
    <property type="entry name" value="IG HYPOTHETICAL 17707"/>
    <property type="match status" value="1"/>
</dbReference>
<evidence type="ECO:0000256" key="1">
    <source>
        <dbReference type="SAM" id="Phobius"/>
    </source>
</evidence>
<dbReference type="AlphaFoldDB" id="A0A1H1EC12"/>
<dbReference type="InterPro" id="IPR024623">
    <property type="entry name" value="YtxH"/>
</dbReference>
<keyword evidence="3" id="KW-1185">Reference proteome</keyword>
<feature type="transmembrane region" description="Helical" evidence="1">
    <location>
        <begin position="6"/>
        <end position="26"/>
    </location>
</feature>
<keyword evidence="1" id="KW-1133">Transmembrane helix</keyword>
<evidence type="ECO:0000313" key="2">
    <source>
        <dbReference type="EMBL" id="SDQ86351.1"/>
    </source>
</evidence>
<dbReference type="RefSeq" id="WP_092493603.1">
    <property type="nucleotide sequence ID" value="NZ_FNKD01000003.1"/>
</dbReference>
<keyword evidence="1" id="KW-0472">Membrane</keyword>
<proteinExistence type="predicted"/>
<sequence length="119" mass="13465">MANGKSLILGIMVGGAVSATATLLSTPSSGRDFRYRAKEQSMEWKSMLENIKLDGLRLKKQISETSKEGAALIKELTQEMKRSVEEWKGTVEPHRENIHEYLEQIESSLKDLETKLKKE</sequence>
<name>A0A1H1EC12_9BACI</name>
<dbReference type="Proteomes" id="UP000199444">
    <property type="component" value="Unassembled WGS sequence"/>
</dbReference>
<organism evidence="2 3">
    <name type="scientific">Virgibacillus salinus</name>
    <dbReference type="NCBI Taxonomy" id="553311"/>
    <lineage>
        <taxon>Bacteria</taxon>
        <taxon>Bacillati</taxon>
        <taxon>Bacillota</taxon>
        <taxon>Bacilli</taxon>
        <taxon>Bacillales</taxon>
        <taxon>Bacillaceae</taxon>
        <taxon>Virgibacillus</taxon>
    </lineage>
</organism>
<reference evidence="2 3" key="1">
    <citation type="submission" date="2016-10" db="EMBL/GenBank/DDBJ databases">
        <authorList>
            <person name="de Groot N.N."/>
        </authorList>
    </citation>
    <scope>NUCLEOTIDE SEQUENCE [LARGE SCALE GENOMIC DNA]</scope>
    <source>
        <strain evidence="2 3">CGMCC 1.10449</strain>
    </source>
</reference>